<evidence type="ECO:0000313" key="15">
    <source>
        <dbReference type="Proteomes" id="UP000242525"/>
    </source>
</evidence>
<evidence type="ECO:0000256" key="8">
    <source>
        <dbReference type="ARBA" id="ARBA00023242"/>
    </source>
</evidence>
<evidence type="ECO:0000256" key="10">
    <source>
        <dbReference type="ARBA" id="ARBA00073549"/>
    </source>
</evidence>
<evidence type="ECO:0000313" key="14">
    <source>
        <dbReference type="EMBL" id="CDO51818.1"/>
    </source>
</evidence>
<dbReference type="InterPro" id="IPR045076">
    <property type="entry name" value="MutS"/>
</dbReference>
<evidence type="ECO:0000256" key="3">
    <source>
        <dbReference type="ARBA" id="ARBA00006271"/>
    </source>
</evidence>
<dbReference type="GO" id="GO:0051026">
    <property type="term" value="P:chiasma assembly"/>
    <property type="evidence" value="ECO:0007669"/>
    <property type="project" value="TreeGrafter"/>
</dbReference>
<evidence type="ECO:0000256" key="2">
    <source>
        <dbReference type="ARBA" id="ARBA00004286"/>
    </source>
</evidence>
<dbReference type="CDD" id="cd03281">
    <property type="entry name" value="ABC_MSH5_euk"/>
    <property type="match status" value="1"/>
</dbReference>
<dbReference type="InterPro" id="IPR007696">
    <property type="entry name" value="DNA_mismatch_repair_MutS_core"/>
</dbReference>
<gene>
    <name evidence="14" type="ORF">BN980_GECA02s01396g</name>
</gene>
<dbReference type="Gene3D" id="3.40.50.300">
    <property type="entry name" value="P-loop containing nucleotide triphosphate hydrolases"/>
    <property type="match status" value="1"/>
</dbReference>
<dbReference type="STRING" id="1173061.A0A0J9X3W8"/>
<dbReference type="PROSITE" id="PS00486">
    <property type="entry name" value="DNA_MISMATCH_REPAIR_2"/>
    <property type="match status" value="1"/>
</dbReference>
<keyword evidence="9" id="KW-0469">Meiosis</keyword>
<dbReference type="PANTHER" id="PTHR11361:SF20">
    <property type="entry name" value="MUTS PROTEIN HOMOLOG 5"/>
    <property type="match status" value="1"/>
</dbReference>
<feature type="domain" description="DNA mismatch repair proteins mutS family" evidence="13">
    <location>
        <begin position="600"/>
        <end position="616"/>
    </location>
</feature>
<dbReference type="GO" id="GO:0140664">
    <property type="term" value="F:ATP-dependent DNA damage sensor activity"/>
    <property type="evidence" value="ECO:0007669"/>
    <property type="project" value="InterPro"/>
</dbReference>
<accession>A0A0J9X3W8</accession>
<dbReference type="SUPFAM" id="SSF48334">
    <property type="entry name" value="DNA repair protein MutS, domain III"/>
    <property type="match status" value="1"/>
</dbReference>
<dbReference type="GO" id="GO:0006298">
    <property type="term" value="P:mismatch repair"/>
    <property type="evidence" value="ECO:0007669"/>
    <property type="project" value="InterPro"/>
</dbReference>
<evidence type="ECO:0000256" key="9">
    <source>
        <dbReference type="ARBA" id="ARBA00023254"/>
    </source>
</evidence>
<dbReference type="PIRSF" id="PIRSF037677">
    <property type="entry name" value="DNA_mis_repair_Msh6"/>
    <property type="match status" value="1"/>
</dbReference>
<sequence>MHFSINTDACFTVISQINPKAVVISTNIPLEMEKIIRDQDDATGYEIFLKPSQSFSKFKAITKIESILKNNPNVFYPTYEQMIAMSRINLRQNDAFSEIDLNPYFGSLFENGNDIGAECVSALISLSESEMGYDFDQYISIFDVGSFNDTMIINEDCMHALKILDSSTHPNFHSSKKNQRIKTMCLFDILNQTCSPMGQELMKSWFKRPSTNFNVIRARHELVSVFVEPTTADIIKSLRRILRSLKNIPRVLGDISVGRAKIEDWYALLTFFNSFRLIQETFQEVFKGNSVVINENVQQVLTGSEIDINVQNIENIIDFTQSKLSDRIVVRRNVDVELDKLKDSYEQIEDILSDVAARISQTLPQVSHPINVMYFPQLGYLIVFEREHQDKSAPMVEQGKWEIIFSTDSHIYLKSEEMREMDNQFGDIYGVICDHEIEIVQSLQEEILKTSSKLLAASNLCAQIDCHLAFAEVAKMRGYVRPEMTTERSLEIVEGLHPIYEQVVDTFIANDTNFQENQSLITLLTGANYSGKTVYLTQIALIVYMSHIGSFVPAKSATIGITDRILARISNRESISRTKSSFVIDLEQMSSIFRLMTPYSLILIDEFGKGTDVADGASLFGAMINYFQMLGNICPKVLASTHFHELLKNGIIDTSRLNLCHMQVLLDESAPEGDTNSITYLYKLQNGEAISSFGINCAALCGIDQSIISKAEIFYNHLVKGDDLTQYFMTFSKEEAQKLKVASKNVRTFLSQNIDTILDVVGLLDSITNETEN</sequence>
<organism evidence="14 15">
    <name type="scientific">Geotrichum candidum</name>
    <name type="common">Oospora lactis</name>
    <name type="synonym">Dipodascus geotrichum</name>
    <dbReference type="NCBI Taxonomy" id="1173061"/>
    <lineage>
        <taxon>Eukaryota</taxon>
        <taxon>Fungi</taxon>
        <taxon>Dikarya</taxon>
        <taxon>Ascomycota</taxon>
        <taxon>Saccharomycotina</taxon>
        <taxon>Dipodascomycetes</taxon>
        <taxon>Dipodascales</taxon>
        <taxon>Dipodascaceae</taxon>
        <taxon>Geotrichum</taxon>
    </lineage>
</organism>
<dbReference type="SUPFAM" id="SSF52540">
    <property type="entry name" value="P-loop containing nucleoside triphosphate hydrolases"/>
    <property type="match status" value="1"/>
</dbReference>
<dbReference type="SMART" id="SM00534">
    <property type="entry name" value="MUTSac"/>
    <property type="match status" value="1"/>
</dbReference>
<evidence type="ECO:0000256" key="7">
    <source>
        <dbReference type="ARBA" id="ARBA00023125"/>
    </source>
</evidence>
<evidence type="ECO:0000259" key="13">
    <source>
        <dbReference type="PROSITE" id="PS00486"/>
    </source>
</evidence>
<dbReference type="OrthoDB" id="29596at2759"/>
<keyword evidence="5" id="KW-0547">Nucleotide-binding</keyword>
<protein>
    <recommendedName>
        <fullName evidence="10">DNA mismatch repair protein MSH5</fullName>
    </recommendedName>
    <alternativeName>
        <fullName evidence="11">MutS protein homolog 5</fullName>
    </alternativeName>
</protein>
<dbReference type="PANTHER" id="PTHR11361">
    <property type="entry name" value="DNA MISMATCH REPAIR PROTEIN MUTS FAMILY MEMBER"/>
    <property type="match status" value="1"/>
</dbReference>
<dbReference type="Pfam" id="PF00488">
    <property type="entry name" value="MutS_V"/>
    <property type="match status" value="1"/>
</dbReference>
<dbReference type="Pfam" id="PF05192">
    <property type="entry name" value="MutS_III"/>
    <property type="match status" value="1"/>
</dbReference>
<dbReference type="GO" id="GO:0005524">
    <property type="term" value="F:ATP binding"/>
    <property type="evidence" value="ECO:0007669"/>
    <property type="project" value="UniProtKB-KW"/>
</dbReference>
<reference evidence="14" key="1">
    <citation type="submission" date="2014-03" db="EMBL/GenBank/DDBJ databases">
        <authorList>
            <person name="Casaregola S."/>
        </authorList>
    </citation>
    <scope>NUCLEOTIDE SEQUENCE [LARGE SCALE GENOMIC DNA]</scope>
    <source>
        <strain evidence="14">CLIB 918</strain>
    </source>
</reference>
<name>A0A0J9X3W8_GEOCN</name>
<evidence type="ECO:0000256" key="1">
    <source>
        <dbReference type="ARBA" id="ARBA00004123"/>
    </source>
</evidence>
<dbReference type="Proteomes" id="UP000242525">
    <property type="component" value="Unassembled WGS sequence"/>
</dbReference>
<dbReference type="InterPro" id="IPR017261">
    <property type="entry name" value="DNA_mismatch_repair_MutS/MSH"/>
</dbReference>
<dbReference type="AlphaFoldDB" id="A0A0J9X3W8"/>
<dbReference type="GO" id="GO:0030983">
    <property type="term" value="F:mismatched DNA binding"/>
    <property type="evidence" value="ECO:0007669"/>
    <property type="project" value="InterPro"/>
</dbReference>
<comment type="similarity">
    <text evidence="3">Belongs to the DNA mismatch repair MutS family.</text>
</comment>
<keyword evidence="8" id="KW-0539">Nucleus</keyword>
<keyword evidence="4" id="KW-0158">Chromosome</keyword>
<comment type="caution">
    <text evidence="14">The sequence shown here is derived from an EMBL/GenBank/DDBJ whole genome shotgun (WGS) entry which is preliminary data.</text>
</comment>
<dbReference type="EMBL" id="CCBN010000002">
    <property type="protein sequence ID" value="CDO51818.1"/>
    <property type="molecule type" value="Genomic_DNA"/>
</dbReference>
<evidence type="ECO:0000256" key="12">
    <source>
        <dbReference type="SAM" id="Coils"/>
    </source>
</evidence>
<dbReference type="GO" id="GO:0005634">
    <property type="term" value="C:nucleus"/>
    <property type="evidence" value="ECO:0007669"/>
    <property type="project" value="UniProtKB-SubCell"/>
</dbReference>
<dbReference type="FunFam" id="3.40.50.300:FF:001067">
    <property type="entry name" value="DNA mismatch repair protein MSH5"/>
    <property type="match status" value="1"/>
</dbReference>
<keyword evidence="15" id="KW-1185">Reference proteome</keyword>
<evidence type="ECO:0000256" key="11">
    <source>
        <dbReference type="ARBA" id="ARBA00077470"/>
    </source>
</evidence>
<evidence type="ECO:0000256" key="6">
    <source>
        <dbReference type="ARBA" id="ARBA00022840"/>
    </source>
</evidence>
<evidence type="ECO:0000256" key="4">
    <source>
        <dbReference type="ARBA" id="ARBA00022454"/>
    </source>
</evidence>
<comment type="subcellular location">
    <subcellularLocation>
        <location evidence="2">Chromosome</location>
    </subcellularLocation>
    <subcellularLocation>
        <location evidence="1">Nucleus</location>
    </subcellularLocation>
</comment>
<keyword evidence="6" id="KW-0067">ATP-binding</keyword>
<evidence type="ECO:0000256" key="5">
    <source>
        <dbReference type="ARBA" id="ARBA00022741"/>
    </source>
</evidence>
<keyword evidence="12" id="KW-0175">Coiled coil</keyword>
<feature type="coiled-coil region" evidence="12">
    <location>
        <begin position="331"/>
        <end position="358"/>
    </location>
</feature>
<dbReference type="InterPro" id="IPR000432">
    <property type="entry name" value="DNA_mismatch_repair_MutS_C"/>
</dbReference>
<proteinExistence type="inferred from homology"/>
<dbReference type="InterPro" id="IPR027417">
    <property type="entry name" value="P-loop_NTPase"/>
</dbReference>
<dbReference type="Gene3D" id="1.10.1420.10">
    <property type="match status" value="1"/>
</dbReference>
<dbReference type="GO" id="GO:0005694">
    <property type="term" value="C:chromosome"/>
    <property type="evidence" value="ECO:0007669"/>
    <property type="project" value="UniProtKB-SubCell"/>
</dbReference>
<keyword evidence="7" id="KW-0238">DNA-binding</keyword>
<dbReference type="InterPro" id="IPR036187">
    <property type="entry name" value="DNA_mismatch_repair_MutS_sf"/>
</dbReference>
<dbReference type="SMART" id="SM00533">
    <property type="entry name" value="MUTSd"/>
    <property type="match status" value="1"/>
</dbReference>